<evidence type="ECO:0000256" key="1">
    <source>
        <dbReference type="ARBA" id="ARBA00004141"/>
    </source>
</evidence>
<feature type="transmembrane region" description="Helical" evidence="6">
    <location>
        <begin position="393"/>
        <end position="418"/>
    </location>
</feature>
<feature type="transmembrane region" description="Helical" evidence="6">
    <location>
        <begin position="290"/>
        <end position="317"/>
    </location>
</feature>
<keyword evidence="4 6" id="KW-0472">Membrane</keyword>
<dbReference type="InterPro" id="IPR036259">
    <property type="entry name" value="MFS_trans_sf"/>
</dbReference>
<feature type="transmembrane region" description="Helical" evidence="6">
    <location>
        <begin position="459"/>
        <end position="478"/>
    </location>
</feature>
<feature type="transmembrane region" description="Helical" evidence="6">
    <location>
        <begin position="192"/>
        <end position="215"/>
    </location>
</feature>
<evidence type="ECO:0000256" key="5">
    <source>
        <dbReference type="SAM" id="MobiDB-lite"/>
    </source>
</evidence>
<organism evidence="7 8">
    <name type="scientific">Rattus norvegicus</name>
    <name type="common">Rat</name>
    <dbReference type="NCBI Taxonomy" id="10116"/>
    <lineage>
        <taxon>Eukaryota</taxon>
        <taxon>Metazoa</taxon>
        <taxon>Chordata</taxon>
        <taxon>Craniata</taxon>
        <taxon>Vertebrata</taxon>
        <taxon>Euteleostomi</taxon>
        <taxon>Mammalia</taxon>
        <taxon>Eutheria</taxon>
        <taxon>Euarchontoglires</taxon>
        <taxon>Glires</taxon>
        <taxon>Rodentia</taxon>
        <taxon>Myomorpha</taxon>
        <taxon>Muroidea</taxon>
        <taxon>Muridae</taxon>
        <taxon>Murinae</taxon>
        <taxon>Rattus</taxon>
    </lineage>
</organism>
<feature type="transmembrane region" description="Helical" evidence="6">
    <location>
        <begin position="337"/>
        <end position="358"/>
    </location>
</feature>
<comment type="subcellular location">
    <subcellularLocation>
        <location evidence="1">Membrane</location>
        <topology evidence="1">Multi-pass membrane protein</topology>
    </subcellularLocation>
</comment>
<dbReference type="InterPro" id="IPR049680">
    <property type="entry name" value="FLVCR1-2_SLC49-like"/>
</dbReference>
<dbReference type="GeneTree" id="ENSGT01030000234625"/>
<keyword evidence="2 6" id="KW-0812">Transmembrane</keyword>
<evidence type="ECO:0000256" key="3">
    <source>
        <dbReference type="ARBA" id="ARBA00022989"/>
    </source>
</evidence>
<feature type="transmembrane region" description="Helical" evidence="6">
    <location>
        <begin position="430"/>
        <end position="447"/>
    </location>
</feature>
<protein>
    <submittedName>
        <fullName evidence="7">FLVCR choline and heme transporter 1</fullName>
    </submittedName>
</protein>
<reference evidence="7" key="1">
    <citation type="submission" date="2024-01" db="EMBL/GenBank/DDBJ databases">
        <title>GRCr8: a new rat reference genome assembly contstructed from accurate long reads and long range scaffolding.</title>
        <authorList>
            <person name="Doris P.A."/>
            <person name="Kalbfleisch T."/>
            <person name="Li K."/>
            <person name="Howe K."/>
            <person name="Wood J."/>
        </authorList>
    </citation>
    <scope>NUCLEOTIDE SEQUENCE [LARGE SCALE GENOMIC DNA]</scope>
    <source>
        <strain evidence="7">Brown Norway</strain>
    </source>
</reference>
<gene>
    <name evidence="7" type="primary">Flvcr1</name>
</gene>
<dbReference type="PANTHER" id="PTHR10924">
    <property type="entry name" value="MAJOR FACILITATOR SUPERFAMILY PROTEIN-RELATED"/>
    <property type="match status" value="1"/>
</dbReference>
<evidence type="ECO:0000313" key="7">
    <source>
        <dbReference type="Ensembl" id="ENSRNOP00000110321.1"/>
    </source>
</evidence>
<dbReference type="Ensembl" id="ENSRNOT00000144050.1">
    <property type="protein sequence ID" value="ENSRNOP00000110321.1"/>
    <property type="gene ID" value="ENSRNOG00000049633.4"/>
</dbReference>
<dbReference type="SUPFAM" id="SSF103473">
    <property type="entry name" value="MFS general substrate transporter"/>
    <property type="match status" value="1"/>
</dbReference>
<proteinExistence type="predicted"/>
<dbReference type="PANTHER" id="PTHR10924:SF2">
    <property type="entry name" value="HEME TRANSPORTER FLVCR1"/>
    <property type="match status" value="1"/>
</dbReference>
<evidence type="ECO:0000256" key="4">
    <source>
        <dbReference type="ARBA" id="ARBA00023136"/>
    </source>
</evidence>
<reference evidence="7" key="2">
    <citation type="submission" date="2025-08" db="UniProtKB">
        <authorList>
            <consortium name="Ensembl"/>
        </authorList>
    </citation>
    <scope>IDENTIFICATION</scope>
    <source>
        <strain evidence="7">Brown Norway</strain>
    </source>
</reference>
<sequence length="521" mass="56084">MARPDDEVGPAVAPGHPLEKGYLPVPRGAPDGEACVEPHDGPEALNGGPGLGRLVGGAPEGPQTLLAAEEETQARLLPAGGGEDVPCPARPPRTALSPRRFVVLLIFSLYSLVNAFQWIQYSSISNVFEDFYQVSPLHINWLSMVYMVAYVPLIFPATWLLDTRGLRLTALLGSGLNCLGAWVKCGSVKQHLFWVTMLGQILCSVAQVFILGLPSPVASVWFGPKEVSTACATAVLGNQLGTAVGFLLPPVLVPKTQNNNTGLLADTQNSTDLLDDTQNSTDLLADNISIMFYGTAFVSTFLFFLTVIGIMTGAFYSVSTLLNQIILTHYEGEEVNAGRIGLTLVVAGMVGSILCGLWLDYTKTYKQTTLIVYILSFVGMVIFTFTLKLGYIIVVFFTGGILGFFMTGYLPLGFEFAVEITYPESEGTSSGLLNTAAQIFGILFTLAQGKLTTDYNPEAGNIFLCAWMFVGIILTALIKSDLRRHNINTGLTNSDVKAVPVDSLIDQKPKAMVSVQLESSL</sequence>
<dbReference type="Gene3D" id="1.20.1250.20">
    <property type="entry name" value="MFS general substrate transporter like domains"/>
    <property type="match status" value="2"/>
</dbReference>
<feature type="region of interest" description="Disordered" evidence="5">
    <location>
        <begin position="1"/>
        <end position="53"/>
    </location>
</feature>
<name>A0ABK0M4H0_RAT</name>
<evidence type="ECO:0000256" key="6">
    <source>
        <dbReference type="SAM" id="Phobius"/>
    </source>
</evidence>
<reference evidence="7" key="3">
    <citation type="submission" date="2025-09" db="UniProtKB">
        <authorList>
            <consortium name="Ensembl"/>
        </authorList>
    </citation>
    <scope>IDENTIFICATION</scope>
    <source>
        <strain evidence="7">Brown Norway</strain>
    </source>
</reference>
<dbReference type="Proteomes" id="UP000002494">
    <property type="component" value="Chromosome 13"/>
</dbReference>
<feature type="transmembrane region" description="Helical" evidence="6">
    <location>
        <begin position="370"/>
        <end position="387"/>
    </location>
</feature>
<evidence type="ECO:0000313" key="8">
    <source>
        <dbReference type="Proteomes" id="UP000002494"/>
    </source>
</evidence>
<feature type="transmembrane region" description="Helical" evidence="6">
    <location>
        <begin position="101"/>
        <end position="119"/>
    </location>
</feature>
<evidence type="ECO:0000256" key="2">
    <source>
        <dbReference type="ARBA" id="ARBA00022692"/>
    </source>
</evidence>
<keyword evidence="8" id="KW-1185">Reference proteome</keyword>
<feature type="transmembrane region" description="Helical" evidence="6">
    <location>
        <begin position="139"/>
        <end position="161"/>
    </location>
</feature>
<keyword evidence="3 6" id="KW-1133">Transmembrane helix</keyword>
<feature type="transmembrane region" description="Helical" evidence="6">
    <location>
        <begin position="227"/>
        <end position="248"/>
    </location>
</feature>
<accession>A0ABK0M4H0</accession>
<dbReference type="Pfam" id="PF07690">
    <property type="entry name" value="MFS_1"/>
    <property type="match status" value="2"/>
</dbReference>
<dbReference type="RGD" id="1596541">
    <property type="gene designation" value="Flvcr1"/>
</dbReference>
<dbReference type="InterPro" id="IPR011701">
    <property type="entry name" value="MFS"/>
</dbReference>